<evidence type="ECO:0000256" key="7">
    <source>
        <dbReference type="ARBA" id="ARBA00022832"/>
    </source>
</evidence>
<dbReference type="InterPro" id="IPR036661">
    <property type="entry name" value="Luciferase-like_sf"/>
</dbReference>
<dbReference type="SUPFAM" id="SSF52151">
    <property type="entry name" value="FabD/lysophospholipase-like"/>
    <property type="match status" value="1"/>
</dbReference>
<dbReference type="Gene3D" id="1.10.1200.10">
    <property type="entry name" value="ACP-like"/>
    <property type="match status" value="2"/>
</dbReference>
<evidence type="ECO:0000256" key="10">
    <source>
        <dbReference type="ARBA" id="ARBA00023098"/>
    </source>
</evidence>
<dbReference type="Pfam" id="PF02801">
    <property type="entry name" value="Ketoacyl-synt_C"/>
    <property type="match status" value="1"/>
</dbReference>
<dbReference type="EMBL" id="FNAJ01000005">
    <property type="protein sequence ID" value="SDE20584.1"/>
    <property type="molecule type" value="Genomic_DNA"/>
</dbReference>
<dbReference type="Gene3D" id="3.40.366.10">
    <property type="entry name" value="Malonyl-Coenzyme A Acyl Carrier Protein, domain 2"/>
    <property type="match status" value="1"/>
</dbReference>
<dbReference type="NCBIfam" id="TIGR01720">
    <property type="entry name" value="NRPS-para261"/>
    <property type="match status" value="1"/>
</dbReference>
<evidence type="ECO:0000256" key="9">
    <source>
        <dbReference type="ARBA" id="ARBA00023002"/>
    </source>
</evidence>
<dbReference type="InterPro" id="IPR014043">
    <property type="entry name" value="Acyl_transferase_dom"/>
</dbReference>
<dbReference type="RefSeq" id="WP_090490457.1">
    <property type="nucleotide sequence ID" value="NZ_BJVY01000012.1"/>
</dbReference>
<dbReference type="GO" id="GO:0004315">
    <property type="term" value="F:3-oxoacyl-[acyl-carrier-protein] synthase activity"/>
    <property type="evidence" value="ECO:0007669"/>
    <property type="project" value="InterPro"/>
</dbReference>
<keyword evidence="10" id="KW-0443">Lipid metabolism</keyword>
<sequence length="3780" mass="406031">MSENNGSAGSDIAIIGIASRFPGSADARAFWRNLREGVESISRVPVEALEPSPLMPEAVRHHPDFVPVAAELEGGDRFDAAFFGMAPREAEWMDPQQRVFLECAWTALEDAALDPERFAGKISLYAGASASLHSLAMLGQGNLDPASFYELMSTSAENLATRASFKLGLRGESLSLYTACSTGLVAVHMACQSLLMRQSDVALAGAVRLAMPQRSGYLFQEGMILSPDGHCRAFDARAAGTVPGNGVAVVVLKPLEDARRDGDRVYAVIRGSSINNDGGLKVGYTAPSVEGQADVIGEALAFAGLDAGDIGYVEAHGTGTPLGDPIEVAALTRAYRRHTDRKGYCALGSVKPNVGHLDTAAGLAGLIKATLALAHEELPPTLHFERPNPAIDFANSPFFVVDRLRPWPRGPVPRRAGVSSFGIGGTNAHAVLEEAPLPEPAPPSVRPTQVVTLSGRSAEALAAAVRDLAAWLEAAPTDVALEDVAFTRNVGRRAFEHRRAFVAKDRAELLAKLRGPGKPQVVENVVAAREQGVAFLFPGQGAQTVGMGRALHAAEPVYREALEACLEGLGARLGAAVRDVLFPSPGAEVAAEQTLADPGIALPALFAVEYALARQWEAWGVRPRALLGHSFGEYVAACLAEVLPLEDALALVSARGRLMARMPPGSMTAVACAEEEVRPLLTGALSLAAVNGPDRCVVSGPSGDVEALERELSARGVGVLRLPARHAFHSAAVEPVMEELRRVVAGLRLSAPQRPYISSVTGTWIRPEEATDPDYWLRQMRAPVRFGDGLETLKADGCDVFLEVGPDQALTALARLGLRGHRGRAVASLPRAGSALDAHAALMEALGTVWAQGLAIDWQRVYAHESRQKVALPTYPFQRQTFRTPLPTSVVARAEAPTVVAERPAEAGSAPHLEAPAEQAGAHTDVERKVLAIWRERLGRTDFGIHDDFLELGGNSLMAAQLLTRLREAFPVSLPLSDVFDAPTVAGISARIQARLGTPGTAPTDPVLPPLVSISRGGALPLSVVQERICALEQALPGNPALNMYVVLRLHGALDVALLERGLEAVAQRHEALRTSYPRGEGAPSVRIAPELKLPLSAEPLDPAAWQPRVHDEVARPFDLEHGPVVRARLWRLAPEEHLLAVTVHHVVCDTWSLVVLAKELGDHYTAFMQGRPVALSTLPVQYVDYAAWQQQALKNGAFASQVAAWRGRLAAFPRPLELPVDRPKGEGPALRGQCLRVGFSRALSASVQAFAQREGVTPFMVLLASWKALLSRWTGRDDVVVGTPIGNRSRPELEPLIGYVAHSVPLRTDLSGDPPFKELVARVREVMMEAYAHPDVPYESLVREVEPAKDTGRGRVFDSMFVLHSRFNLNLELPGLRMSLAELENGPPEFGTVLSDLSVGLGDHEHGFSGTVDYAEERFERDTVERMVAHWTALLEAAVAEPGLALSALPLEHARASQALASEPEASASAVTPIAALLRARAMTDASQVAMTAPDGRGVTWGELQGAVGRLAAVLSDRGAGPEALVAVCLEPSVERVVAQWAVQETGATYVLLSVPRLMELPDLAPPGAPPPLLLTHAKVRTGVSLDAARVLHVETVLAHAGDSARGTPVAPLRASDSERVCLEPWTGPRGEQLWAIHTHRTVAGLFGRLDADVTTAEGVWLAAEEPQAAGAGLEVLWALTRGLRVVLPAERARFTQVGAGAEPARRRLDFSLSFFANDEDSLGGRKYRLLLDAAKFADANGFSAVWTPERHFHAFGGLYPRPAVVGAGVATVTQRLGIRAGSVVLPLHDPILVAEEWAVLDNLSDGRVGVSFASGWHANDFVFAPDRYARRKEVMHRGIEEVRTLWRGGTVRRRNGAGAEVSLSLRPRPVQQTLPIWLTAAGNPETFRLAGELGAYVLTNLMGQHLEDLEGKVALYRDAWRQHGHAGRGHVSLMLHAYLGDDPAEVRRRARQPLLDYFRSSVDIAAGFMAGMGLGMDPHSLTPADMDALLAHGVERYVESGGLFGTPDSCGPMVERVQRLDVDEIACLVDFGVEVEATLEGLRHLDALRGRHALEPGLAVPMPSLREGPGAAEALLALVRETGITHLHCTAALARSMLALPDATEALRPIRHVWIEGASEEAAASLAHAMPWRVAHRQPDLGLGAWGLAAVPGDASRWDVVDGRGQPVPVGVIGELVVKGAGVPRGLWNAPDPTSVRILAGSTDAARRMATGRRARRKRDGSLELLPALPVPEGRPTPPKAMEAREGVAKKPEAPAPITRVPRGRPLPLSFAQQRLWYLDRLEPGNAAYNNAVAFTVSGALDAAALERALNAVVRRHEALRTTFSMEGIEAVQTLAPSLELSISLEAAEGASAADVARWTREEARRPFDLERGPLLRATLLRLGSTEHVLLITLHHIISDGWSAGVMVHELARLYEAELTGQPAALPALPVQYADYALWQLEQMRGSALKAEQAWWRDVLADVPVLQLPVDRPRPPLQTHEGEQLPFAVPKSLTDALVAVGRKEGATPFMVLMAAWQVLLHAYTGQDDFAVGTPVAGRDRPEVEPLIGCFINSMALRADLSGDPSFAEVLGRVRRTALDAFAHQEVPFEKLLEVLHAPRDLSHTPVFQTMVILHNTPPAALSLVGLQLRSRPVHAGATKLDLALEVTETPEGLRGSIEYNTGLFEAETIARLSGSLMRLLEVAASSPEVRLSQLDLLDRADRNRLLEEWNPAPTVGHLPADTLPSRFLAQVSRTPDRVAVEDGVRTLTYREVEVLSGRLARHLVSRGVKRGDIVALAVSQPAEVVAGLMGVTRAGAAVVVLDVDHPAERLAGILADTRAQALVASESCRARVPSREGLTVIPLDSLPEASEDVRGLPEGTDAACVVYTSGSTGRPRGVVLEHRHLVAATQARADVYGEPGVVMSLTPFTFDASLAGLLWSLFGGGTLRYPDAEEHGDPRRLAERIARSHVTHLVSVPSLYGQILAAAPVGGLRGLRAVSVGGEPCPVELTRAHHEALPAVSLFNEYGPTEATIWSTVHRVRVDEEGRVPIGRAVPGARVYLLDAHRRLVPRGAPGELYVGGAGVARGYLGQPGLTSERFVADPFDGRLGARMYRTGDVARWRADGTLEFIGRVDHQVKVRGFRIEPGEVEAALLAHPAVKEAVVVAREDGKGPKRLVAYGVLATEGPGEKPDAQALKEWVRSRLPPYMVPSAFVAMDALPRTRHGKVDRRALPTPDPASAAAPAAPHSEVEATLVSLWREVLSVERVGIHDDFFELGGDSILGLQIVTRARAQGIELSPKQLFQNPTVARLASVAGTRLAVQAEQGPVVGPVALTPIQHWFFNLGLEAPHHWNMSLLLEARASLDAALLERALAHLLAHHDALRLGFAGGEDGWHQAICEPGARVTVARVDLSAVPEVERPSALSRHAEAAQRALRLEGPLVQAVLLEWGAGHATRLMLAVHHLVVDAVSWRILLEDLATAYTRLAAGDAVVLPPKTTSFQAWARGLEALARSQALTAERAWWLERPWREAHRLPVDFTGGLNTEATASTVQVTLEPEQTRTLLQDVPKAWHTQPQEPLLTALAQALTAWAGGAVALVDVEGHGREEVLPGVDVSRTVGWFTRVFPALLDLRGTTGPGEALRAVKEGLRAVPSRGMGWGLLRYVARDAALAALPLAEVGFNHLGQLDGVVGEGAPFVLAPEAAALRQRAPSARRPYLLDVTGMVRDGRLVVLWTFSEAVHRRETVTRVAEDFLARLQALVHASRAPDAGGHSPSDFPLAKVKQAQLDKLSARFGKKTR</sequence>
<comment type="catalytic activity">
    <reaction evidence="13">
        <text>17-(4-hydroxyphenyl)heptadecanoyl-[(phenol)carboxyphthiodiolenone synthase] + 2 (S)-methylmalonyl-CoA + 3 malonyl-CoA + 5 NADPH + 10 H(+) = C35-(phenol)carboxyphthiodiolenone-[(phenol)carboxyphthiodiolenone synthase] + 5 CO2 + 5 NADP(+) + 5 CoA + 2 H2O</text>
        <dbReference type="Rhea" id="RHEA:57756"/>
        <dbReference type="Rhea" id="RHEA-COMP:14272"/>
        <dbReference type="Rhea" id="RHEA-COMP:14989"/>
        <dbReference type="ChEBI" id="CHEBI:15377"/>
        <dbReference type="ChEBI" id="CHEBI:15378"/>
        <dbReference type="ChEBI" id="CHEBI:16526"/>
        <dbReference type="ChEBI" id="CHEBI:57287"/>
        <dbReference type="ChEBI" id="CHEBI:57327"/>
        <dbReference type="ChEBI" id="CHEBI:57384"/>
        <dbReference type="ChEBI" id="CHEBI:57783"/>
        <dbReference type="ChEBI" id="CHEBI:58349"/>
        <dbReference type="ChEBI" id="CHEBI:133300"/>
        <dbReference type="ChEBI" id="CHEBI:142259"/>
        <dbReference type="EC" id="2.3.1.292"/>
    </reaction>
</comment>
<evidence type="ECO:0000259" key="24">
    <source>
        <dbReference type="PROSITE" id="PS50075"/>
    </source>
</evidence>
<feature type="region of interest" description="Disordered" evidence="23">
    <location>
        <begin position="2213"/>
        <end position="2263"/>
    </location>
</feature>
<dbReference type="InterPro" id="IPR032821">
    <property type="entry name" value="PKS_assoc"/>
</dbReference>
<dbReference type="Gene3D" id="3.40.47.10">
    <property type="match status" value="1"/>
</dbReference>
<dbReference type="SUPFAM" id="SSF52777">
    <property type="entry name" value="CoA-dependent acyltransferases"/>
    <property type="match status" value="6"/>
</dbReference>
<name>A0A511HBL5_9BACT</name>
<dbReference type="Proteomes" id="UP000321224">
    <property type="component" value="Unassembled WGS sequence"/>
</dbReference>
<dbReference type="InterPro" id="IPR020841">
    <property type="entry name" value="PKS_Beta-ketoAc_synthase_dom"/>
</dbReference>
<dbReference type="Proteomes" id="UP000198717">
    <property type="component" value="Unassembled WGS sequence"/>
</dbReference>
<dbReference type="InterPro" id="IPR006162">
    <property type="entry name" value="Ppantetheine_attach_site"/>
</dbReference>
<dbReference type="FunFam" id="2.30.38.10:FF:000001">
    <property type="entry name" value="Non-ribosomal peptide synthetase PvdI"/>
    <property type="match status" value="1"/>
</dbReference>
<comment type="cofactor">
    <cofactor evidence="1">
        <name>NADP(+)</name>
        <dbReference type="ChEBI" id="CHEBI:58349"/>
    </cofactor>
</comment>
<evidence type="ECO:0000256" key="14">
    <source>
        <dbReference type="ARBA" id="ARBA00051971"/>
    </source>
</evidence>
<evidence type="ECO:0000256" key="11">
    <source>
        <dbReference type="ARBA" id="ARBA00023268"/>
    </source>
</evidence>
<evidence type="ECO:0000256" key="18">
    <source>
        <dbReference type="ARBA" id="ARBA00066974"/>
    </source>
</evidence>
<dbReference type="Pfam" id="PF00501">
    <property type="entry name" value="AMP-binding"/>
    <property type="match status" value="2"/>
</dbReference>
<dbReference type="CDD" id="cd05930">
    <property type="entry name" value="A_NRPS"/>
    <property type="match status" value="1"/>
</dbReference>
<dbReference type="InterPro" id="IPR014030">
    <property type="entry name" value="Ketoacyl_synth_N"/>
</dbReference>
<dbReference type="GO" id="GO:0006633">
    <property type="term" value="P:fatty acid biosynthetic process"/>
    <property type="evidence" value="ECO:0007669"/>
    <property type="project" value="InterPro"/>
</dbReference>
<comment type="similarity">
    <text evidence="3">Belongs to the ATP-dependent AMP-binding enzyme family.</text>
</comment>
<dbReference type="FunFam" id="3.30.300.30:FF:000010">
    <property type="entry name" value="Enterobactin synthetase component F"/>
    <property type="match status" value="1"/>
</dbReference>
<dbReference type="PROSITE" id="PS52004">
    <property type="entry name" value="KS3_2"/>
    <property type="match status" value="1"/>
</dbReference>
<accession>A0A511HBL5</accession>
<dbReference type="Gene3D" id="3.30.70.3290">
    <property type="match status" value="1"/>
</dbReference>
<feature type="compositionally biased region" description="Basic and acidic residues" evidence="23">
    <location>
        <begin position="2244"/>
        <end position="2255"/>
    </location>
</feature>
<evidence type="ECO:0000256" key="13">
    <source>
        <dbReference type="ARBA" id="ARBA00050973"/>
    </source>
</evidence>
<dbReference type="PROSITE" id="PS00455">
    <property type="entry name" value="AMP_BINDING"/>
    <property type="match status" value="1"/>
</dbReference>
<evidence type="ECO:0000256" key="20">
    <source>
        <dbReference type="ARBA" id="ARBA00075053"/>
    </source>
</evidence>
<dbReference type="NCBIfam" id="TIGR01733">
    <property type="entry name" value="AA-adenyl-dom"/>
    <property type="match status" value="1"/>
</dbReference>
<dbReference type="InterPro" id="IPR020806">
    <property type="entry name" value="PKS_PP-bd"/>
</dbReference>
<feature type="compositionally biased region" description="Pro residues" evidence="23">
    <location>
        <begin position="2231"/>
        <end position="2241"/>
    </location>
</feature>
<evidence type="ECO:0000313" key="29">
    <source>
        <dbReference type="Proteomes" id="UP000321224"/>
    </source>
</evidence>
<dbReference type="Gene3D" id="3.20.20.30">
    <property type="entry name" value="Luciferase-like domain"/>
    <property type="match status" value="1"/>
</dbReference>
<protein>
    <recommendedName>
        <fullName evidence="19">Phenolphthiocerol/phthiocerol polyketide synthase subunit E</fullName>
        <ecNumber evidence="18">2.3.1.292</ecNumber>
    </recommendedName>
    <alternativeName>
        <fullName evidence="21">(Phenol)carboxyphthiodiolenone synthase subunit E</fullName>
    </alternativeName>
    <alternativeName>
        <fullName evidence="22">Beta-ketoacyl-acyl-carrier-protein synthase I</fullName>
    </alternativeName>
    <alternativeName>
        <fullName evidence="20">Phthiocerol synthesis polyketide synthase type I PpsE</fullName>
    </alternativeName>
</protein>
<dbReference type="InterPro" id="IPR036736">
    <property type="entry name" value="ACP-like_sf"/>
</dbReference>
<comment type="caution">
    <text evidence="26">The sequence shown here is derived from an EMBL/GenBank/DDBJ whole genome shotgun (WGS) entry which is preliminary data.</text>
</comment>
<dbReference type="InterPro" id="IPR016036">
    <property type="entry name" value="Malonyl_transacylase_ACP-bd"/>
</dbReference>
<dbReference type="EC" id="2.3.1.292" evidence="18"/>
<dbReference type="Gene3D" id="2.30.38.10">
    <property type="entry name" value="Luciferase, Domain 3"/>
    <property type="match status" value="1"/>
</dbReference>
<keyword evidence="4" id="KW-0596">Phosphopantetheine</keyword>
<evidence type="ECO:0000313" key="26">
    <source>
        <dbReference type="EMBL" id="GEL70941.1"/>
    </source>
</evidence>
<dbReference type="InterPro" id="IPR000873">
    <property type="entry name" value="AMP-dep_synth/lig_dom"/>
</dbReference>
<dbReference type="InterPro" id="IPR001242">
    <property type="entry name" value="Condensation_dom"/>
</dbReference>
<dbReference type="CDD" id="cd19531">
    <property type="entry name" value="LCL_NRPS-like"/>
    <property type="match status" value="2"/>
</dbReference>
<dbReference type="InterPro" id="IPR014031">
    <property type="entry name" value="Ketoacyl_synth_C"/>
</dbReference>
<evidence type="ECO:0000256" key="6">
    <source>
        <dbReference type="ARBA" id="ARBA00022679"/>
    </source>
</evidence>
<dbReference type="CDD" id="cd00833">
    <property type="entry name" value="PKS"/>
    <property type="match status" value="1"/>
</dbReference>
<dbReference type="InterPro" id="IPR023213">
    <property type="entry name" value="CAT-like_dom_sf"/>
</dbReference>
<dbReference type="Gene3D" id="3.30.559.10">
    <property type="entry name" value="Chloramphenicol acetyltransferase-like domain"/>
    <property type="match status" value="3"/>
</dbReference>
<dbReference type="InterPro" id="IPR001227">
    <property type="entry name" value="Ac_transferase_dom_sf"/>
</dbReference>
<dbReference type="GO" id="GO:0016705">
    <property type="term" value="F:oxidoreductase activity, acting on paired donors, with incorporation or reduction of molecular oxygen"/>
    <property type="evidence" value="ECO:0007669"/>
    <property type="project" value="InterPro"/>
</dbReference>
<comment type="function">
    <text evidence="17">Part of the PpsABCDE complex involved in the biosynthesis of the lipid core common to phthiocerols and phenolphthiocerols by successive additions of malonyl-CoA or methylmalonyl-CoA extender units. PpsA can accept as substrate the activated forms of either icosanoyl (C20), docosanoyl (C22) or lignoceroyl (C24) groups from FadD26, or a (4-hydroxyphenyl)-C17 or (4-hydroxyphenyl)-C19 fatty acyl from FadD29. PpsA initiates the biosynthesis and extends its substrate using a malonyl-CoA extender unit. The PpsB and PpsC proteins add the second and third malonyl-CoA extender units. PpsD adds an (R)-methylmalonyl unit and PpsE adds a second (R)-methylmalonyl unit. The incorporation of the methylmalonyl units results in formation of two branched methyl groups in the elongated product.</text>
</comment>
<feature type="domain" description="Carrier" evidence="24">
    <location>
        <begin position="3227"/>
        <end position="3301"/>
    </location>
</feature>
<dbReference type="Pfam" id="PF00109">
    <property type="entry name" value="ketoacyl-synt"/>
    <property type="match status" value="1"/>
</dbReference>
<dbReference type="GO" id="GO:0044550">
    <property type="term" value="P:secondary metabolite biosynthetic process"/>
    <property type="evidence" value="ECO:0007669"/>
    <property type="project" value="UniProtKB-ARBA"/>
</dbReference>
<dbReference type="FunFam" id="3.40.47.10:FF:000042">
    <property type="entry name" value="Polyketide synthase Pks13"/>
    <property type="match status" value="1"/>
</dbReference>
<dbReference type="Pfam" id="PF00296">
    <property type="entry name" value="Bac_luciferase"/>
    <property type="match status" value="1"/>
</dbReference>
<dbReference type="InterPro" id="IPR045851">
    <property type="entry name" value="AMP-bd_C_sf"/>
</dbReference>
<dbReference type="PROSITE" id="PS50075">
    <property type="entry name" value="CARRIER"/>
    <property type="match status" value="2"/>
</dbReference>
<keyword evidence="7" id="KW-0276">Fatty acid metabolism</keyword>
<evidence type="ECO:0000256" key="15">
    <source>
        <dbReference type="ARBA" id="ARBA00052119"/>
    </source>
</evidence>
<evidence type="ECO:0000256" key="4">
    <source>
        <dbReference type="ARBA" id="ARBA00022450"/>
    </source>
</evidence>
<dbReference type="InterPro" id="IPR024011">
    <property type="entry name" value="Biosynth_lucif-like_mOase_dom"/>
</dbReference>
<dbReference type="Pfam" id="PF00550">
    <property type="entry name" value="PP-binding"/>
    <property type="match status" value="2"/>
</dbReference>
<keyword evidence="9" id="KW-0560">Oxidoreductase</keyword>
<evidence type="ECO:0000256" key="17">
    <source>
        <dbReference type="ARBA" id="ARBA00058455"/>
    </source>
</evidence>
<dbReference type="InterPro" id="IPR042099">
    <property type="entry name" value="ANL_N_sf"/>
</dbReference>
<feature type="region of interest" description="Disordered" evidence="23">
    <location>
        <begin position="902"/>
        <end position="921"/>
    </location>
</feature>
<evidence type="ECO:0000313" key="27">
    <source>
        <dbReference type="EMBL" id="SDE20584.1"/>
    </source>
</evidence>
<dbReference type="Gene3D" id="3.40.50.12780">
    <property type="entry name" value="N-terminal domain of ligase-like"/>
    <property type="match status" value="2"/>
</dbReference>
<evidence type="ECO:0000256" key="16">
    <source>
        <dbReference type="ARBA" id="ARBA00052745"/>
    </source>
</evidence>
<dbReference type="PANTHER" id="PTHR45398">
    <property type="match status" value="1"/>
</dbReference>
<reference evidence="27 28" key="1">
    <citation type="submission" date="2016-10" db="EMBL/GenBank/DDBJ databases">
        <authorList>
            <person name="Varghese N."/>
            <person name="Submissions S."/>
        </authorList>
    </citation>
    <scope>NUCLEOTIDE SEQUENCE [LARGE SCALE GENOMIC DNA]</scope>
    <source>
        <strain evidence="27 28">DSM 2260</strain>
    </source>
</reference>
<dbReference type="Gene3D" id="3.30.559.30">
    <property type="entry name" value="Nonribosomal peptide synthetase, condensation domain"/>
    <property type="match status" value="3"/>
</dbReference>
<evidence type="ECO:0000259" key="25">
    <source>
        <dbReference type="PROSITE" id="PS52004"/>
    </source>
</evidence>
<gene>
    <name evidence="26" type="ORF">MVI01_27250</name>
    <name evidence="27" type="ORF">SAMN04488504_1052</name>
</gene>
<dbReference type="CDD" id="cd19534">
    <property type="entry name" value="E_NRPS"/>
    <property type="match status" value="1"/>
</dbReference>
<dbReference type="SUPFAM" id="SSF53901">
    <property type="entry name" value="Thiolase-like"/>
    <property type="match status" value="1"/>
</dbReference>
<dbReference type="Pfam" id="PF13193">
    <property type="entry name" value="AMP-binding_C"/>
    <property type="match status" value="1"/>
</dbReference>
<evidence type="ECO:0000256" key="5">
    <source>
        <dbReference type="ARBA" id="ARBA00022553"/>
    </source>
</evidence>
<dbReference type="InterPro" id="IPR010071">
    <property type="entry name" value="AA_adenyl_dom"/>
</dbReference>
<evidence type="ECO:0000256" key="21">
    <source>
        <dbReference type="ARBA" id="ARBA00078169"/>
    </source>
</evidence>
<dbReference type="PROSITE" id="PS00012">
    <property type="entry name" value="PHOSPHOPANTETHEINE"/>
    <property type="match status" value="2"/>
</dbReference>
<feature type="domain" description="Carrier" evidence="24">
    <location>
        <begin position="921"/>
        <end position="996"/>
    </location>
</feature>
<evidence type="ECO:0000256" key="2">
    <source>
        <dbReference type="ARBA" id="ARBA00001957"/>
    </source>
</evidence>
<feature type="domain" description="Ketosynthase family 3 (KS3)" evidence="25">
    <location>
        <begin position="9"/>
        <end position="434"/>
    </location>
</feature>
<evidence type="ECO:0000256" key="8">
    <source>
        <dbReference type="ARBA" id="ARBA00022857"/>
    </source>
</evidence>
<comment type="catalytic activity">
    <reaction evidence="14">
        <text>19-(4-hydroxyphenyl)nonadecanoyl-[(phenol)carboxyphthiodiolenone synthase] + 2 (S)-methylmalonyl-CoA + 3 malonyl-CoA + 5 NADPH + 10 H(+) = C37-(phenol)carboxyphthiodiolenone-[(phenol)carboxyphthiodiolenone synthase] + 5 CO2 + 5 NADP(+) + 5 CoA + 2 H2O</text>
        <dbReference type="Rhea" id="RHEA:57760"/>
        <dbReference type="Rhea" id="RHEA-COMP:14273"/>
        <dbReference type="Rhea" id="RHEA-COMP:14990"/>
        <dbReference type="ChEBI" id="CHEBI:15377"/>
        <dbReference type="ChEBI" id="CHEBI:15378"/>
        <dbReference type="ChEBI" id="CHEBI:16526"/>
        <dbReference type="ChEBI" id="CHEBI:57287"/>
        <dbReference type="ChEBI" id="CHEBI:57327"/>
        <dbReference type="ChEBI" id="CHEBI:57384"/>
        <dbReference type="ChEBI" id="CHEBI:57783"/>
        <dbReference type="ChEBI" id="CHEBI:58349"/>
        <dbReference type="ChEBI" id="CHEBI:133301"/>
        <dbReference type="ChEBI" id="CHEBI:142260"/>
        <dbReference type="EC" id="2.3.1.292"/>
    </reaction>
</comment>
<evidence type="ECO:0000256" key="3">
    <source>
        <dbReference type="ARBA" id="ARBA00006432"/>
    </source>
</evidence>
<dbReference type="PANTHER" id="PTHR45398:SF1">
    <property type="entry name" value="ENZYME, PUTATIVE (JCVI)-RELATED"/>
    <property type="match status" value="1"/>
</dbReference>
<dbReference type="SUPFAM" id="SSF55048">
    <property type="entry name" value="Probable ACP-binding domain of malonyl-CoA ACP transacylase"/>
    <property type="match status" value="1"/>
</dbReference>
<dbReference type="NCBIfam" id="TIGR04020">
    <property type="entry name" value="seco_metab_LLM"/>
    <property type="match status" value="1"/>
</dbReference>
<keyword evidence="5" id="KW-0597">Phosphoprotein</keyword>
<comment type="similarity">
    <text evidence="12">In the C-terminal section; belongs to the NRP synthetase family.</text>
</comment>
<evidence type="ECO:0000313" key="28">
    <source>
        <dbReference type="Proteomes" id="UP000198717"/>
    </source>
</evidence>
<dbReference type="SMART" id="SM00825">
    <property type="entry name" value="PKS_KS"/>
    <property type="match status" value="1"/>
</dbReference>
<dbReference type="GO" id="GO:0034081">
    <property type="term" value="C:polyketide synthase complex"/>
    <property type="evidence" value="ECO:0007669"/>
    <property type="project" value="UniProtKB-ARBA"/>
</dbReference>
<dbReference type="InterPro" id="IPR025110">
    <property type="entry name" value="AMP-bd_C"/>
</dbReference>
<dbReference type="SMART" id="SM00823">
    <property type="entry name" value="PKS_PP"/>
    <property type="match status" value="2"/>
</dbReference>
<dbReference type="PROSITE" id="PS00606">
    <property type="entry name" value="KS3_1"/>
    <property type="match status" value="1"/>
</dbReference>
<dbReference type="Pfam" id="PF16197">
    <property type="entry name" value="KAsynt_C_assoc"/>
    <property type="match status" value="1"/>
</dbReference>
<dbReference type="GO" id="GO:0031177">
    <property type="term" value="F:phosphopantetheine binding"/>
    <property type="evidence" value="ECO:0007669"/>
    <property type="project" value="InterPro"/>
</dbReference>
<evidence type="ECO:0000256" key="1">
    <source>
        <dbReference type="ARBA" id="ARBA00001937"/>
    </source>
</evidence>
<dbReference type="EMBL" id="BJVY01000012">
    <property type="protein sequence ID" value="GEL70941.1"/>
    <property type="molecule type" value="Genomic_DNA"/>
</dbReference>
<proteinExistence type="inferred from homology"/>
<dbReference type="InterPro" id="IPR010060">
    <property type="entry name" value="NRPS_synth"/>
</dbReference>
<dbReference type="InterPro" id="IPR018201">
    <property type="entry name" value="Ketoacyl_synth_AS"/>
</dbReference>
<dbReference type="Pfam" id="PF00698">
    <property type="entry name" value="Acyl_transf_1"/>
    <property type="match status" value="1"/>
</dbReference>
<dbReference type="InterPro" id="IPR020845">
    <property type="entry name" value="AMP-binding_CS"/>
</dbReference>
<keyword evidence="8" id="KW-0521">NADP</keyword>
<dbReference type="InterPro" id="IPR016039">
    <property type="entry name" value="Thiolase-like"/>
</dbReference>
<reference evidence="26 29" key="2">
    <citation type="submission" date="2019-07" db="EMBL/GenBank/DDBJ databases">
        <title>Whole genome shotgun sequence of Myxococcus virescens NBRC 100334.</title>
        <authorList>
            <person name="Hosoyama A."/>
            <person name="Uohara A."/>
            <person name="Ohji S."/>
            <person name="Ichikawa N."/>
        </authorList>
    </citation>
    <scope>NUCLEOTIDE SEQUENCE [LARGE SCALE GENOMIC DNA]</scope>
    <source>
        <strain evidence="26 29">NBRC 100334</strain>
    </source>
</reference>
<dbReference type="Gene3D" id="3.30.300.30">
    <property type="match status" value="1"/>
</dbReference>
<keyword evidence="28" id="KW-1185">Reference proteome</keyword>
<keyword evidence="6" id="KW-0808">Transferase</keyword>
<comment type="cofactor">
    <cofactor evidence="2">
        <name>pantetheine 4'-phosphate</name>
        <dbReference type="ChEBI" id="CHEBI:47942"/>
    </cofactor>
</comment>
<comment type="catalytic activity">
    <reaction evidence="16">
        <text>icosanoyl-[(phenol)carboxyphthiodiolenone synthase] + 2 (S)-methylmalonyl-CoA + 3 malonyl-CoA + 5 NADPH + 10 H(+) = C32-carboxyphthiodiolenone-[(phenol)carboxyphthiodiolenone synthase] + 5 CO2 + 5 NADP(+) + 5 CoA + 2 H2O</text>
        <dbReference type="Rhea" id="RHEA:57748"/>
        <dbReference type="Rhea" id="RHEA-COMP:14985"/>
        <dbReference type="Rhea" id="RHEA-COMP:14986"/>
        <dbReference type="ChEBI" id="CHEBI:15377"/>
        <dbReference type="ChEBI" id="CHEBI:15378"/>
        <dbReference type="ChEBI" id="CHEBI:16526"/>
        <dbReference type="ChEBI" id="CHEBI:57287"/>
        <dbReference type="ChEBI" id="CHEBI:57327"/>
        <dbReference type="ChEBI" id="CHEBI:57384"/>
        <dbReference type="ChEBI" id="CHEBI:57783"/>
        <dbReference type="ChEBI" id="CHEBI:58349"/>
        <dbReference type="ChEBI" id="CHEBI:87848"/>
        <dbReference type="ChEBI" id="CHEBI:142236"/>
        <dbReference type="EC" id="2.3.1.292"/>
    </reaction>
</comment>
<evidence type="ECO:0000256" key="12">
    <source>
        <dbReference type="ARBA" id="ARBA00029443"/>
    </source>
</evidence>
<keyword evidence="11" id="KW-0511">Multifunctional enzyme</keyword>
<dbReference type="Gene3D" id="3.30.70.250">
    <property type="entry name" value="Malonyl-CoA ACP transacylase, ACP-binding"/>
    <property type="match status" value="1"/>
</dbReference>
<organism evidence="26 29">
    <name type="scientific">Myxococcus virescens</name>
    <dbReference type="NCBI Taxonomy" id="83456"/>
    <lineage>
        <taxon>Bacteria</taxon>
        <taxon>Pseudomonadati</taxon>
        <taxon>Myxococcota</taxon>
        <taxon>Myxococcia</taxon>
        <taxon>Myxococcales</taxon>
        <taxon>Cystobacterineae</taxon>
        <taxon>Myxococcaceae</taxon>
        <taxon>Myxococcus</taxon>
    </lineage>
</organism>
<evidence type="ECO:0000256" key="22">
    <source>
        <dbReference type="ARBA" id="ARBA00084020"/>
    </source>
</evidence>
<dbReference type="SUPFAM" id="SSF47336">
    <property type="entry name" value="ACP-like"/>
    <property type="match status" value="2"/>
</dbReference>
<dbReference type="Gene3D" id="3.40.50.980">
    <property type="match status" value="2"/>
</dbReference>
<comment type="catalytic activity">
    <reaction evidence="15">
        <text>docosanoyl-[(phenol)carboxyphthiodiolenone synthase] + 2 (S)-methylmalonyl-CoA + 3 malonyl-CoA + 5 NADPH + 10 H(+) = C34-carboxyphthiodiolenone-[(phenol)carboxyphthiodiolenone synthase] + 5 CO2 + 5 NADP(+) + 5 CoA + 2 H2O</text>
        <dbReference type="Rhea" id="RHEA:57752"/>
        <dbReference type="Rhea" id="RHEA-COMP:14987"/>
        <dbReference type="Rhea" id="RHEA-COMP:14988"/>
        <dbReference type="ChEBI" id="CHEBI:15377"/>
        <dbReference type="ChEBI" id="CHEBI:15378"/>
        <dbReference type="ChEBI" id="CHEBI:16526"/>
        <dbReference type="ChEBI" id="CHEBI:57287"/>
        <dbReference type="ChEBI" id="CHEBI:57327"/>
        <dbReference type="ChEBI" id="CHEBI:57384"/>
        <dbReference type="ChEBI" id="CHEBI:57783"/>
        <dbReference type="ChEBI" id="CHEBI:58349"/>
        <dbReference type="ChEBI" id="CHEBI:142237"/>
        <dbReference type="ChEBI" id="CHEBI:142238"/>
        <dbReference type="EC" id="2.3.1.292"/>
    </reaction>
</comment>
<dbReference type="FunFam" id="1.10.1200.10:FF:000005">
    <property type="entry name" value="Nonribosomal peptide synthetase 1"/>
    <property type="match status" value="1"/>
</dbReference>
<dbReference type="InterPro" id="IPR009081">
    <property type="entry name" value="PP-bd_ACP"/>
</dbReference>
<dbReference type="SUPFAM" id="SSF51679">
    <property type="entry name" value="Bacterial luciferase-like"/>
    <property type="match status" value="1"/>
</dbReference>
<dbReference type="SMART" id="SM00827">
    <property type="entry name" value="PKS_AT"/>
    <property type="match status" value="1"/>
</dbReference>
<dbReference type="FunFam" id="3.30.559.10:FF:000012">
    <property type="entry name" value="Non-ribosomal peptide synthetase"/>
    <property type="match status" value="1"/>
</dbReference>
<evidence type="ECO:0000256" key="23">
    <source>
        <dbReference type="SAM" id="MobiDB-lite"/>
    </source>
</evidence>
<dbReference type="Pfam" id="PF00668">
    <property type="entry name" value="Condensation"/>
    <property type="match status" value="3"/>
</dbReference>
<dbReference type="InterPro" id="IPR011251">
    <property type="entry name" value="Luciferase-like_dom"/>
</dbReference>
<dbReference type="InterPro" id="IPR016035">
    <property type="entry name" value="Acyl_Trfase/lysoPLipase"/>
</dbReference>
<evidence type="ECO:0000256" key="19">
    <source>
        <dbReference type="ARBA" id="ARBA00073623"/>
    </source>
</evidence>
<dbReference type="SUPFAM" id="SSF56801">
    <property type="entry name" value="Acetyl-CoA synthetase-like"/>
    <property type="match status" value="3"/>
</dbReference>